<reference evidence="2" key="1">
    <citation type="submission" date="2023-02" db="EMBL/GenBank/DDBJ databases">
        <title>Kitasatospora phosalacinea NBRC 14627.</title>
        <authorList>
            <person name="Ichikawa N."/>
            <person name="Sato H."/>
            <person name="Tonouchi N."/>
        </authorList>
    </citation>
    <scope>NUCLEOTIDE SEQUENCE</scope>
    <source>
        <strain evidence="2">NBRC 14627</strain>
    </source>
</reference>
<feature type="region of interest" description="Disordered" evidence="1">
    <location>
        <begin position="1"/>
        <end position="93"/>
    </location>
</feature>
<name>A0A9W6V242_9ACTN</name>
<dbReference type="EMBL" id="BSSA01000019">
    <property type="protein sequence ID" value="GLW72724.1"/>
    <property type="molecule type" value="Genomic_DNA"/>
</dbReference>
<sequence length="101" mass="10503">MPLLGEEAGVVAQGARPGGGQGGTEVPEPVRVQQHRGRGGPVGGRPQVRGAAPVSRGIRSVRAEAWSSITPDTVPDPHRSGGPPGRRAAPSYTTRRFAYMI</sequence>
<evidence type="ECO:0000313" key="2">
    <source>
        <dbReference type="EMBL" id="GLW72724.1"/>
    </source>
</evidence>
<evidence type="ECO:0000313" key="3">
    <source>
        <dbReference type="Proteomes" id="UP001165041"/>
    </source>
</evidence>
<protein>
    <submittedName>
        <fullName evidence="2">Uncharacterized protein</fullName>
    </submittedName>
</protein>
<dbReference type="Proteomes" id="UP001165041">
    <property type="component" value="Unassembled WGS sequence"/>
</dbReference>
<evidence type="ECO:0000256" key="1">
    <source>
        <dbReference type="SAM" id="MobiDB-lite"/>
    </source>
</evidence>
<accession>A0A9W6V242</accession>
<proteinExistence type="predicted"/>
<gene>
    <name evidence="2" type="ORF">Kpho02_50230</name>
</gene>
<organism evidence="2 3">
    <name type="scientific">Kitasatospora phosalacinea</name>
    <dbReference type="NCBI Taxonomy" id="2065"/>
    <lineage>
        <taxon>Bacteria</taxon>
        <taxon>Bacillati</taxon>
        <taxon>Actinomycetota</taxon>
        <taxon>Actinomycetes</taxon>
        <taxon>Kitasatosporales</taxon>
        <taxon>Streptomycetaceae</taxon>
        <taxon>Kitasatospora</taxon>
    </lineage>
</organism>
<dbReference type="AlphaFoldDB" id="A0A9W6V242"/>
<comment type="caution">
    <text evidence="2">The sequence shown here is derived from an EMBL/GenBank/DDBJ whole genome shotgun (WGS) entry which is preliminary data.</text>
</comment>